<accession>A0ACB9RBZ2</accession>
<keyword evidence="2" id="KW-1185">Reference proteome</keyword>
<reference evidence="2" key="1">
    <citation type="journal article" date="2023" name="Front. Plant Sci.">
        <title>Chromosomal-level genome assembly of Melastoma candidum provides insights into trichome evolution.</title>
        <authorList>
            <person name="Zhong Y."/>
            <person name="Wu W."/>
            <person name="Sun C."/>
            <person name="Zou P."/>
            <person name="Liu Y."/>
            <person name="Dai S."/>
            <person name="Zhou R."/>
        </authorList>
    </citation>
    <scope>NUCLEOTIDE SEQUENCE [LARGE SCALE GENOMIC DNA]</scope>
</reference>
<proteinExistence type="predicted"/>
<dbReference type="EMBL" id="CM042883">
    <property type="protein sequence ID" value="KAI4375977.1"/>
    <property type="molecule type" value="Genomic_DNA"/>
</dbReference>
<sequence length="110" mass="12380">MMSSDTAEHSKATNFSDSIGEAVSEPRKETWLTRGRCLVNFKNAVVVVVVRFGLKRKVGTEEGLSCPEVAILFVLGQQTRTRGFRRIFRADRKKNSVPLGCWTQPMRTCC</sequence>
<comment type="caution">
    <text evidence="1">The sequence shown here is derived from an EMBL/GenBank/DDBJ whole genome shotgun (WGS) entry which is preliminary data.</text>
</comment>
<dbReference type="Proteomes" id="UP001057402">
    <property type="component" value="Chromosome 4"/>
</dbReference>
<protein>
    <submittedName>
        <fullName evidence="1">Uncharacterized protein</fullName>
    </submittedName>
</protein>
<organism evidence="1 2">
    <name type="scientific">Melastoma candidum</name>
    <dbReference type="NCBI Taxonomy" id="119954"/>
    <lineage>
        <taxon>Eukaryota</taxon>
        <taxon>Viridiplantae</taxon>
        <taxon>Streptophyta</taxon>
        <taxon>Embryophyta</taxon>
        <taxon>Tracheophyta</taxon>
        <taxon>Spermatophyta</taxon>
        <taxon>Magnoliopsida</taxon>
        <taxon>eudicotyledons</taxon>
        <taxon>Gunneridae</taxon>
        <taxon>Pentapetalae</taxon>
        <taxon>rosids</taxon>
        <taxon>malvids</taxon>
        <taxon>Myrtales</taxon>
        <taxon>Melastomataceae</taxon>
        <taxon>Melastomatoideae</taxon>
        <taxon>Melastomateae</taxon>
        <taxon>Melastoma</taxon>
    </lineage>
</organism>
<gene>
    <name evidence="1" type="ORF">MLD38_013784</name>
</gene>
<evidence type="ECO:0000313" key="2">
    <source>
        <dbReference type="Proteomes" id="UP001057402"/>
    </source>
</evidence>
<name>A0ACB9RBZ2_9MYRT</name>
<evidence type="ECO:0000313" key="1">
    <source>
        <dbReference type="EMBL" id="KAI4375977.1"/>
    </source>
</evidence>